<evidence type="ECO:0000256" key="2">
    <source>
        <dbReference type="RuleBase" id="RU003616"/>
    </source>
</evidence>
<evidence type="ECO:0000256" key="3">
    <source>
        <dbReference type="SAM" id="MobiDB-lite"/>
    </source>
</evidence>
<accession>A0A3Q9KG03</accession>
<reference evidence="5 6" key="1">
    <citation type="submission" date="2018-04" db="EMBL/GenBank/DDBJ databases">
        <title>Complete genome sequences of Streptomyces lydicus strain WYEC and characterization of antagonistic properties of biological control agents.</title>
        <authorList>
            <person name="Mariita R.M."/>
            <person name="Sello J.K."/>
        </authorList>
    </citation>
    <scope>NUCLEOTIDE SEQUENCE [LARGE SCALE GENOMIC DNA]</scope>
    <source>
        <strain evidence="5 6">WYEC 108</strain>
    </source>
</reference>
<dbReference type="InterPro" id="IPR002068">
    <property type="entry name" value="A-crystallin/Hsp20_dom"/>
</dbReference>
<gene>
    <name evidence="5" type="ORF">DDE74_01660</name>
</gene>
<dbReference type="AlphaFoldDB" id="A0A3Q9KG03"/>
<dbReference type="Proteomes" id="UP000275579">
    <property type="component" value="Chromosome"/>
</dbReference>
<evidence type="ECO:0000313" key="6">
    <source>
        <dbReference type="Proteomes" id="UP000275579"/>
    </source>
</evidence>
<sequence length="89" mass="9306">MPGQPVVDTHPLAEETPQRGAGARPDGRSAAQLPCAAHSSGAGRFEYRALLPADVKADEIKATLADRVLAVTVPKAQAAKPRRIEITPA</sequence>
<organism evidence="5 6">
    <name type="scientific">Streptomyces lydicus</name>
    <dbReference type="NCBI Taxonomy" id="47763"/>
    <lineage>
        <taxon>Bacteria</taxon>
        <taxon>Bacillati</taxon>
        <taxon>Actinomycetota</taxon>
        <taxon>Actinomycetes</taxon>
        <taxon>Kitasatosporales</taxon>
        <taxon>Streptomycetaceae</taxon>
        <taxon>Streptomyces</taxon>
    </lineage>
</organism>
<dbReference type="Pfam" id="PF00011">
    <property type="entry name" value="HSP20"/>
    <property type="match status" value="1"/>
</dbReference>
<dbReference type="SUPFAM" id="SSF49764">
    <property type="entry name" value="HSP20-like chaperones"/>
    <property type="match status" value="1"/>
</dbReference>
<evidence type="ECO:0000313" key="5">
    <source>
        <dbReference type="EMBL" id="AZS76210.1"/>
    </source>
</evidence>
<name>A0A3Q9KG03_9ACTN</name>
<proteinExistence type="inferred from homology"/>
<dbReference type="CDD" id="cd00298">
    <property type="entry name" value="ACD_sHsps_p23-like"/>
    <property type="match status" value="1"/>
</dbReference>
<dbReference type="Gene3D" id="2.60.40.790">
    <property type="match status" value="1"/>
</dbReference>
<evidence type="ECO:0000256" key="1">
    <source>
        <dbReference type="PROSITE-ProRule" id="PRU00285"/>
    </source>
</evidence>
<feature type="region of interest" description="Disordered" evidence="3">
    <location>
        <begin position="1"/>
        <end position="35"/>
    </location>
</feature>
<protein>
    <recommendedName>
        <fullName evidence="4">SHSP domain-containing protein</fullName>
    </recommendedName>
</protein>
<dbReference type="InterPro" id="IPR008978">
    <property type="entry name" value="HSP20-like_chaperone"/>
</dbReference>
<comment type="similarity">
    <text evidence="1 2">Belongs to the small heat shock protein (HSP20) family.</text>
</comment>
<dbReference type="EMBL" id="CP029042">
    <property type="protein sequence ID" value="AZS76210.1"/>
    <property type="molecule type" value="Genomic_DNA"/>
</dbReference>
<feature type="domain" description="SHSP" evidence="4">
    <location>
        <begin position="1"/>
        <end position="89"/>
    </location>
</feature>
<evidence type="ECO:0000259" key="4">
    <source>
        <dbReference type="PROSITE" id="PS01031"/>
    </source>
</evidence>
<dbReference type="PROSITE" id="PS01031">
    <property type="entry name" value="SHSP"/>
    <property type="match status" value="1"/>
</dbReference>